<reference evidence="8" key="2">
    <citation type="submission" date="2006-01" db="EMBL/GenBank/DDBJ databases">
        <authorList>
            <person name="Genoscope"/>
        </authorList>
    </citation>
    <scope>NUCLEOTIDE SEQUENCE</scope>
</reference>
<keyword evidence="4 6" id="KW-1133">Transmembrane helix</keyword>
<name>Q1Q0K2_KUEST</name>
<evidence type="ECO:0000256" key="6">
    <source>
        <dbReference type="SAM" id="Phobius"/>
    </source>
</evidence>
<reference evidence="11" key="3">
    <citation type="submission" date="2017-10" db="EMBL/GenBank/DDBJ databases">
        <authorList>
            <person name="Frank J."/>
        </authorList>
    </citation>
    <scope>NUCLEOTIDE SEQUENCE [LARGE SCALE GENOMIC DNA]</scope>
</reference>
<evidence type="ECO:0000256" key="2">
    <source>
        <dbReference type="ARBA" id="ARBA00022692"/>
    </source>
</evidence>
<dbReference type="GO" id="GO:0020037">
    <property type="term" value="F:heme binding"/>
    <property type="evidence" value="ECO:0007669"/>
    <property type="project" value="InterPro"/>
</dbReference>
<dbReference type="OrthoDB" id="9814290at2"/>
<dbReference type="Proteomes" id="UP000501926">
    <property type="component" value="Chromosome"/>
</dbReference>
<feature type="transmembrane region" description="Helical" evidence="6">
    <location>
        <begin position="6"/>
        <end position="28"/>
    </location>
</feature>
<dbReference type="KEGG" id="kst:KSMBR1_3623"/>
<dbReference type="Proteomes" id="UP000221734">
    <property type="component" value="Chromosome Kuenenia_stuttgartiensis_MBR1"/>
</dbReference>
<sequence length="298" mass="33993">MFTASHIPFIISIVLYLISSVWSVGHIIKPDLFNKKVARWATVMGFLIHSGYLIFLGIRSNNIPITNVYESFVSLLWCVLFVFINIDYLYKLPSLDTFLMPLVTALSLWALSFDKSDMLITVSLQKFWLVAHIIPIFIGYAAFTISFSLSVMYLTQQRQLKHKIFGRLFNKLPSLEGIDMLIWKTISFGFPLLTLGLVFGTFWVKTQDILGEMWYLDPKVILGLATWLIYAALLHMRLVASFHGTKIALLTIAGFCFVLFTFIGAFFIGSKHAFQKLSTNAAYIEILAANKQQYPKRT</sequence>
<dbReference type="Pfam" id="PF01578">
    <property type="entry name" value="Cytochrom_C_asm"/>
    <property type="match status" value="1"/>
</dbReference>
<proteinExistence type="predicted"/>
<evidence type="ECO:0000256" key="3">
    <source>
        <dbReference type="ARBA" id="ARBA00022748"/>
    </source>
</evidence>
<feature type="domain" description="Cytochrome c assembly protein" evidence="7">
    <location>
        <begin position="66"/>
        <end position="264"/>
    </location>
</feature>
<feature type="transmembrane region" description="Helical" evidence="6">
    <location>
        <begin position="220"/>
        <end position="240"/>
    </location>
</feature>
<dbReference type="GO" id="GO:0005886">
    <property type="term" value="C:plasma membrane"/>
    <property type="evidence" value="ECO:0007669"/>
    <property type="project" value="TreeGrafter"/>
</dbReference>
<dbReference type="EMBL" id="LT934425">
    <property type="protein sequence ID" value="SOH06096.1"/>
    <property type="molecule type" value="Genomic_DNA"/>
</dbReference>
<evidence type="ECO:0000313" key="10">
    <source>
        <dbReference type="EMBL" id="SOH06096.1"/>
    </source>
</evidence>
<evidence type="ECO:0000313" key="12">
    <source>
        <dbReference type="Proteomes" id="UP000501926"/>
    </source>
</evidence>
<feature type="transmembrane region" description="Helical" evidence="6">
    <location>
        <begin position="247"/>
        <end position="268"/>
    </location>
</feature>
<dbReference type="EMBL" id="CP049055">
    <property type="protein sequence ID" value="QII12105.1"/>
    <property type="molecule type" value="Genomic_DNA"/>
</dbReference>
<evidence type="ECO:0000313" key="11">
    <source>
        <dbReference type="Proteomes" id="UP000221734"/>
    </source>
</evidence>
<evidence type="ECO:0000313" key="9">
    <source>
        <dbReference type="EMBL" id="QII12105.1"/>
    </source>
</evidence>
<dbReference type="PANTHER" id="PTHR30071:SF1">
    <property type="entry name" value="CYTOCHROME B_B6 PROTEIN-RELATED"/>
    <property type="match status" value="1"/>
</dbReference>
<dbReference type="AlphaFoldDB" id="Q1Q0K2"/>
<protein>
    <submittedName>
        <fullName evidence="9">HemX protein, negative effector of steady-state concentration of glutamyl-tRNA reductase</fullName>
    </submittedName>
    <submittedName>
        <fullName evidence="8">Similar to cytochrome c biogenesis protein resC</fullName>
    </submittedName>
</protein>
<keyword evidence="3" id="KW-0201">Cytochrome c-type biogenesis</keyword>
<evidence type="ECO:0000313" key="8">
    <source>
        <dbReference type="EMBL" id="CAJ73525.1"/>
    </source>
</evidence>
<dbReference type="PANTHER" id="PTHR30071">
    <property type="entry name" value="HEME EXPORTER PROTEIN C"/>
    <property type="match status" value="1"/>
</dbReference>
<dbReference type="GO" id="GO:0017004">
    <property type="term" value="P:cytochrome complex assembly"/>
    <property type="evidence" value="ECO:0007669"/>
    <property type="project" value="UniProtKB-KW"/>
</dbReference>
<evidence type="ECO:0000256" key="4">
    <source>
        <dbReference type="ARBA" id="ARBA00022989"/>
    </source>
</evidence>
<keyword evidence="5 6" id="KW-0472">Membrane</keyword>
<feature type="transmembrane region" description="Helical" evidence="6">
    <location>
        <begin position="181"/>
        <end position="204"/>
    </location>
</feature>
<comment type="subcellular location">
    <subcellularLocation>
        <location evidence="1">Membrane</location>
        <topology evidence="1">Multi-pass membrane protein</topology>
    </subcellularLocation>
</comment>
<dbReference type="InterPro" id="IPR002541">
    <property type="entry name" value="Cyt_c_assembly"/>
</dbReference>
<dbReference type="RefSeq" id="WP_099326602.1">
    <property type="nucleotide sequence ID" value="NZ_LT934425.1"/>
</dbReference>
<reference evidence="10" key="4">
    <citation type="submission" date="2017-10" db="EMBL/GenBank/DDBJ databases">
        <authorList>
            <person name="Banno H."/>
            <person name="Chua N.-H."/>
        </authorList>
    </citation>
    <scope>NUCLEOTIDE SEQUENCE [LARGE SCALE GENOMIC DNA]</scope>
    <source>
        <strain evidence="10">Kuenenia_mbr1_ru-nijmegen</strain>
    </source>
</reference>
<reference evidence="9 12" key="5">
    <citation type="submission" date="2020-02" db="EMBL/GenBank/DDBJ databases">
        <title>Newly sequenced genome of strain CSTR1 showed variability in Candidatus Kuenenia stuttgartiensis genomes.</title>
        <authorList>
            <person name="Ding C."/>
            <person name="Adrian L."/>
        </authorList>
    </citation>
    <scope>NUCLEOTIDE SEQUENCE [LARGE SCALE GENOMIC DNA]</scope>
    <source>
        <strain evidence="9 12">CSTR1</strain>
    </source>
</reference>
<feature type="transmembrane region" description="Helical" evidence="6">
    <location>
        <begin position="40"/>
        <end position="59"/>
    </location>
</feature>
<feature type="transmembrane region" description="Helical" evidence="6">
    <location>
        <begin position="71"/>
        <end position="90"/>
    </location>
</feature>
<dbReference type="EMBL" id="CT573071">
    <property type="protein sequence ID" value="CAJ73525.1"/>
    <property type="molecule type" value="Genomic_DNA"/>
</dbReference>
<keyword evidence="2 6" id="KW-0812">Transmembrane</keyword>
<reference evidence="8" key="1">
    <citation type="journal article" date="2006" name="Nature">
        <title>Deciphering the evolution and metabolism of an anammox bacterium from a community genome.</title>
        <authorList>
            <person name="Strous M."/>
            <person name="Pelletier E."/>
            <person name="Mangenot S."/>
            <person name="Rattei T."/>
            <person name="Lehner A."/>
            <person name="Taylor M.W."/>
            <person name="Horn M."/>
            <person name="Daims H."/>
            <person name="Bartol-Mavel D."/>
            <person name="Wincker P."/>
            <person name="Barbe V."/>
            <person name="Fonknechten N."/>
            <person name="Vallenet D."/>
            <person name="Segurens B."/>
            <person name="Schenowitz-Truong C."/>
            <person name="Medigue C."/>
            <person name="Collingro A."/>
            <person name="Snel B."/>
            <person name="Dutilh B.E."/>
            <person name="OpDenCamp H.J.M."/>
            <person name="vanDerDrift C."/>
            <person name="Cirpus I."/>
            <person name="vanDePas-Schoonen K.T."/>
            <person name="Harhangi H.R."/>
            <person name="vanNiftrik L."/>
            <person name="Schmid M."/>
            <person name="Keltjens J."/>
            <person name="vanDeVossenberg J."/>
            <person name="Kartal B."/>
            <person name="Meier H."/>
            <person name="Frishman D."/>
            <person name="Huynen M.A."/>
            <person name="Mewes H."/>
            <person name="Weissenbach J."/>
            <person name="Jetten M.S.M."/>
            <person name="Wagner M."/>
            <person name="LePaslier D."/>
        </authorList>
    </citation>
    <scope>NUCLEOTIDE SEQUENCE</scope>
</reference>
<dbReference type="InterPro" id="IPR045062">
    <property type="entry name" value="Cyt_c_biogenesis_CcsA/CcmC"/>
</dbReference>
<accession>Q1Q0K2</accession>
<keyword evidence="11" id="KW-1185">Reference proteome</keyword>
<evidence type="ECO:0000259" key="7">
    <source>
        <dbReference type="Pfam" id="PF01578"/>
    </source>
</evidence>
<evidence type="ECO:0000256" key="1">
    <source>
        <dbReference type="ARBA" id="ARBA00004141"/>
    </source>
</evidence>
<organism evidence="8">
    <name type="scientific">Kuenenia stuttgartiensis</name>
    <dbReference type="NCBI Taxonomy" id="174633"/>
    <lineage>
        <taxon>Bacteria</taxon>
        <taxon>Pseudomonadati</taxon>
        <taxon>Planctomycetota</taxon>
        <taxon>Candidatus Brocadiia</taxon>
        <taxon>Candidatus Brocadiales</taxon>
        <taxon>Candidatus Brocadiaceae</taxon>
        <taxon>Candidatus Kuenenia</taxon>
    </lineage>
</organism>
<gene>
    <name evidence="8" type="primary">ccsA</name>
    <name evidence="10" type="synonym">ccsA_3</name>
    <name evidence="8" type="synonym">resC</name>
    <name evidence="9" type="ORF">KsCSTR_27260</name>
    <name evidence="10" type="ORF">KSMBR1_3623</name>
    <name evidence="8" type="ORF">kuste2774</name>
</gene>
<feature type="transmembrane region" description="Helical" evidence="6">
    <location>
        <begin position="133"/>
        <end position="154"/>
    </location>
</feature>
<evidence type="ECO:0000256" key="5">
    <source>
        <dbReference type="ARBA" id="ARBA00023136"/>
    </source>
</evidence>